<reference evidence="1 2" key="1">
    <citation type="journal article" date="2009" name="Nucleic Acids Res.">
        <title>Analysis of complete genome sequence of Neorickettsia risticii: causative agent of Potomac horse fever.</title>
        <authorList>
            <person name="Lin M."/>
            <person name="Zhang C."/>
            <person name="Gibson K."/>
            <person name="Rikihisa Y."/>
        </authorList>
    </citation>
    <scope>NUCLEOTIDE SEQUENCE [LARGE SCALE GENOMIC DNA]</scope>
    <source>
        <strain evidence="1 2">Illinois</strain>
    </source>
</reference>
<dbReference type="Proteomes" id="UP000001627">
    <property type="component" value="Chromosome"/>
</dbReference>
<dbReference type="AlphaFoldDB" id="C6V504"/>
<evidence type="ECO:0000313" key="1">
    <source>
        <dbReference type="EMBL" id="ACT69468.1"/>
    </source>
</evidence>
<name>C6V504_NEORI</name>
<dbReference type="EMBL" id="CP001431">
    <property type="protein sequence ID" value="ACT69468.1"/>
    <property type="molecule type" value="Genomic_DNA"/>
</dbReference>
<protein>
    <submittedName>
        <fullName evidence="1">Uncharacterized protein</fullName>
    </submittedName>
</protein>
<keyword evidence="2" id="KW-1185">Reference proteome</keyword>
<dbReference type="KEGG" id="nri:NRI_0488"/>
<dbReference type="HOGENOM" id="CLU_3236617_0_0_5"/>
<gene>
    <name evidence="1" type="ordered locus">NRI_0488</name>
</gene>
<evidence type="ECO:0000313" key="2">
    <source>
        <dbReference type="Proteomes" id="UP000001627"/>
    </source>
</evidence>
<sequence length="43" mass="5084">MIPHKLKIRFIKQHVDSNIALQEKTISIMDDLHIVVQYMLCYG</sequence>
<organism evidence="1 2">
    <name type="scientific">Neorickettsia risticii (strain Illinois)</name>
    <dbReference type="NCBI Taxonomy" id="434131"/>
    <lineage>
        <taxon>Bacteria</taxon>
        <taxon>Pseudomonadati</taxon>
        <taxon>Pseudomonadota</taxon>
        <taxon>Alphaproteobacteria</taxon>
        <taxon>Rickettsiales</taxon>
        <taxon>Anaplasmataceae</taxon>
        <taxon>Neorickettsia</taxon>
    </lineage>
</organism>
<accession>C6V504</accession>
<proteinExistence type="predicted"/>